<sequence length="119" mass="12749">MADRILKAPRNARTLLFWPAKAPEEIVERGFDWSDVLLTPAEAARRAAGEDVAPAGGIKSSSYVLPQGIIASASSSSSTVALVTLTGGELGRVYSITNRIETVTGQQLERVVKLRIRAK</sequence>
<organism evidence="1 2">
    <name type="scientific">Bradyrhizobium uaiense</name>
    <dbReference type="NCBI Taxonomy" id="2594946"/>
    <lineage>
        <taxon>Bacteria</taxon>
        <taxon>Pseudomonadati</taxon>
        <taxon>Pseudomonadota</taxon>
        <taxon>Alphaproteobacteria</taxon>
        <taxon>Hyphomicrobiales</taxon>
        <taxon>Nitrobacteraceae</taxon>
        <taxon>Bradyrhizobium</taxon>
    </lineage>
</organism>
<dbReference type="EMBL" id="VKHP01000009">
    <property type="protein sequence ID" value="NEU95051.1"/>
    <property type="molecule type" value="Genomic_DNA"/>
</dbReference>
<evidence type="ECO:0000313" key="2">
    <source>
        <dbReference type="Proteomes" id="UP000468531"/>
    </source>
</evidence>
<dbReference type="AlphaFoldDB" id="A0A6P1BBS8"/>
<name>A0A6P1BBS8_9BRAD</name>
<proteinExistence type="predicted"/>
<keyword evidence="2" id="KW-1185">Reference proteome</keyword>
<dbReference type="Pfam" id="PF23148">
    <property type="entry name" value="Gp77"/>
    <property type="match status" value="1"/>
</dbReference>
<gene>
    <name evidence="1" type="ORF">FNJ47_04205</name>
</gene>
<comment type="caution">
    <text evidence="1">The sequence shown here is derived from an EMBL/GenBank/DDBJ whole genome shotgun (WGS) entry which is preliminary data.</text>
</comment>
<evidence type="ECO:0000313" key="1">
    <source>
        <dbReference type="EMBL" id="NEU95051.1"/>
    </source>
</evidence>
<dbReference type="InterPro" id="IPR056928">
    <property type="entry name" value="Gp77-like"/>
</dbReference>
<dbReference type="RefSeq" id="WP_163150908.1">
    <property type="nucleotide sequence ID" value="NZ_VKHP01000009.1"/>
</dbReference>
<dbReference type="Proteomes" id="UP000468531">
    <property type="component" value="Unassembled WGS sequence"/>
</dbReference>
<reference evidence="1 2" key="1">
    <citation type="journal article" date="2020" name="Arch. Microbiol.">
        <title>Bradyrhizobium uaiense sp. nov., a new highly efficient cowpea symbiont.</title>
        <authorList>
            <person name="Cabral Michel D."/>
            <person name="Azarias Guimaraes A."/>
            <person name="Martins da Costa E."/>
            <person name="Soares de Carvalho T."/>
            <person name="Balsanelli E."/>
            <person name="Willems A."/>
            <person name="Maltempi de Souza E."/>
            <person name="de Souza Moreira F.M."/>
        </authorList>
    </citation>
    <scope>NUCLEOTIDE SEQUENCE [LARGE SCALE GENOMIC DNA]</scope>
    <source>
        <strain evidence="1 2">UFLA 03-164</strain>
    </source>
</reference>
<protein>
    <submittedName>
        <fullName evidence="1">Uncharacterized protein</fullName>
    </submittedName>
</protein>
<accession>A0A6P1BBS8</accession>